<evidence type="ECO:0000256" key="1">
    <source>
        <dbReference type="SAM" id="MobiDB-lite"/>
    </source>
</evidence>
<evidence type="ECO:0000313" key="2">
    <source>
        <dbReference type="EMBL" id="KRL96567.1"/>
    </source>
</evidence>
<gene>
    <name evidence="2" type="ORF">FC21_GL000651</name>
</gene>
<accession>A0A0R1UTY7</accession>
<dbReference type="Pfam" id="PF14265">
    <property type="entry name" value="DUF4355"/>
    <property type="match status" value="1"/>
</dbReference>
<dbReference type="OrthoDB" id="2328884at2"/>
<protein>
    <recommendedName>
        <fullName evidence="4">Phage scaffold protein</fullName>
    </recommendedName>
</protein>
<feature type="compositionally biased region" description="Basic and acidic residues" evidence="1">
    <location>
        <begin position="31"/>
        <end position="46"/>
    </location>
</feature>
<name>A0A0R1UTY7_9LACO</name>
<dbReference type="RefSeq" id="WP_056995169.1">
    <property type="nucleotide sequence ID" value="NZ_AZGC01000001.1"/>
</dbReference>
<feature type="region of interest" description="Disordered" evidence="1">
    <location>
        <begin position="1"/>
        <end position="102"/>
    </location>
</feature>
<dbReference type="Proteomes" id="UP000051084">
    <property type="component" value="Unassembled WGS sequence"/>
</dbReference>
<comment type="caution">
    <text evidence="2">The sequence shown here is derived from an EMBL/GenBank/DDBJ whole genome shotgun (WGS) entry which is preliminary data.</text>
</comment>
<dbReference type="AlphaFoldDB" id="A0A0R1UTY7"/>
<evidence type="ECO:0008006" key="4">
    <source>
        <dbReference type="Google" id="ProtNLM"/>
    </source>
</evidence>
<feature type="compositionally biased region" description="Acidic residues" evidence="1">
    <location>
        <begin position="16"/>
        <end position="30"/>
    </location>
</feature>
<proteinExistence type="predicted"/>
<dbReference type="PATRIC" id="fig|1423742.4.peg.678"/>
<reference evidence="2 3" key="1">
    <citation type="journal article" date="2015" name="Genome Announc.">
        <title>Expanding the biotechnology potential of lactobacilli through comparative genomics of 213 strains and associated genera.</title>
        <authorList>
            <person name="Sun Z."/>
            <person name="Harris H.M."/>
            <person name="McCann A."/>
            <person name="Guo C."/>
            <person name="Argimon S."/>
            <person name="Zhang W."/>
            <person name="Yang X."/>
            <person name="Jeffery I.B."/>
            <person name="Cooney J.C."/>
            <person name="Kagawa T.F."/>
            <person name="Liu W."/>
            <person name="Song Y."/>
            <person name="Salvetti E."/>
            <person name="Wrobel A."/>
            <person name="Rasinkangas P."/>
            <person name="Parkhill J."/>
            <person name="Rea M.C."/>
            <person name="O'Sullivan O."/>
            <person name="Ritari J."/>
            <person name="Douillard F.P."/>
            <person name="Paul Ross R."/>
            <person name="Yang R."/>
            <person name="Briner A.E."/>
            <person name="Felis G.E."/>
            <person name="de Vos W.M."/>
            <person name="Barrangou R."/>
            <person name="Klaenhammer T.R."/>
            <person name="Caufield P.W."/>
            <person name="Cui Y."/>
            <person name="Zhang H."/>
            <person name="O'Toole P.W."/>
        </authorList>
    </citation>
    <scope>NUCLEOTIDE SEQUENCE [LARGE SCALE GENOMIC DNA]</scope>
    <source>
        <strain evidence="2 3">DSM 18793</strain>
    </source>
</reference>
<dbReference type="EMBL" id="AZGC01000001">
    <property type="protein sequence ID" value="KRL96567.1"/>
    <property type="molecule type" value="Genomic_DNA"/>
</dbReference>
<evidence type="ECO:0000313" key="3">
    <source>
        <dbReference type="Proteomes" id="UP000051084"/>
    </source>
</evidence>
<keyword evidence="3" id="KW-1185">Reference proteome</keyword>
<feature type="region of interest" description="Disordered" evidence="1">
    <location>
        <begin position="163"/>
        <end position="184"/>
    </location>
</feature>
<dbReference type="InterPro" id="IPR025580">
    <property type="entry name" value="Gp46"/>
</dbReference>
<organism evidence="2 3">
    <name type="scientific">Limosilactobacillus equigenerosi DSM 18793 = JCM 14505</name>
    <dbReference type="NCBI Taxonomy" id="1423742"/>
    <lineage>
        <taxon>Bacteria</taxon>
        <taxon>Bacillati</taxon>
        <taxon>Bacillota</taxon>
        <taxon>Bacilli</taxon>
        <taxon>Lactobacillales</taxon>
        <taxon>Lactobacillaceae</taxon>
        <taxon>Limosilactobacillus</taxon>
    </lineage>
</organism>
<dbReference type="STRING" id="417373.GCA_001570685_01482"/>
<sequence>MDENKLHMNLQFFAEDQPEDAPETNETGEEVTEKQDNNEEVNKPAEKTFTQSEVDELIKKRLERERQKAENAKKEAEKLAEMSAKERTEFEMNKLKSEKEQAETDLARYRMRDEARKMLVDGGYTPADDELSMLVTSDAETTQTNVKAYQSMIARVKEQARNELLKGTTPKSNAGKEVKPSKPLEAMTYEEAQAQLEAQGLI</sequence>
<feature type="compositionally biased region" description="Basic and acidic residues" evidence="1">
    <location>
        <begin position="56"/>
        <end position="102"/>
    </location>
</feature>